<evidence type="ECO:0000313" key="2">
    <source>
        <dbReference type="EMBL" id="KAF2768858.1"/>
    </source>
</evidence>
<evidence type="ECO:0000313" key="3">
    <source>
        <dbReference type="Proteomes" id="UP000799436"/>
    </source>
</evidence>
<dbReference type="EMBL" id="ML995840">
    <property type="protein sequence ID" value="KAF2768858.1"/>
    <property type="molecule type" value="Genomic_DNA"/>
</dbReference>
<reference evidence="2" key="1">
    <citation type="journal article" date="2020" name="Stud. Mycol.">
        <title>101 Dothideomycetes genomes: a test case for predicting lifestyles and emergence of pathogens.</title>
        <authorList>
            <person name="Haridas S."/>
            <person name="Albert R."/>
            <person name="Binder M."/>
            <person name="Bloem J."/>
            <person name="Labutti K."/>
            <person name="Salamov A."/>
            <person name="Andreopoulos B."/>
            <person name="Baker S."/>
            <person name="Barry K."/>
            <person name="Bills G."/>
            <person name="Bluhm B."/>
            <person name="Cannon C."/>
            <person name="Castanera R."/>
            <person name="Culley D."/>
            <person name="Daum C."/>
            <person name="Ezra D."/>
            <person name="Gonzalez J."/>
            <person name="Henrissat B."/>
            <person name="Kuo A."/>
            <person name="Liang C."/>
            <person name="Lipzen A."/>
            <person name="Lutzoni F."/>
            <person name="Magnuson J."/>
            <person name="Mondo S."/>
            <person name="Nolan M."/>
            <person name="Ohm R."/>
            <person name="Pangilinan J."/>
            <person name="Park H.-J."/>
            <person name="Ramirez L."/>
            <person name="Alfaro M."/>
            <person name="Sun H."/>
            <person name="Tritt A."/>
            <person name="Yoshinaga Y."/>
            <person name="Zwiers L.-H."/>
            <person name="Turgeon B."/>
            <person name="Goodwin S."/>
            <person name="Spatafora J."/>
            <person name="Crous P."/>
            <person name="Grigoriev I."/>
        </authorList>
    </citation>
    <scope>NUCLEOTIDE SEQUENCE</scope>
    <source>
        <strain evidence="2">CBS 116005</strain>
    </source>
</reference>
<keyword evidence="3" id="KW-1185">Reference proteome</keyword>
<feature type="region of interest" description="Disordered" evidence="1">
    <location>
        <begin position="78"/>
        <end position="117"/>
    </location>
</feature>
<sequence>MRFRKEFYYASVPDFSPHMTLTQQALVGKVHVSMYNDHQTRCVDIKIFFCPGRHRRNRPRRSKEQASRPYYHLLSSRNRHKSNNTGIPHLDIRPQSAPVHDWRHERSRGSSRVGRMERPTACRTKASYFYFLSPKRRKTGERKGRERVHTAIVVSHHHHHRNPVQSSPVQSSPRLPPRIFPTDTRDARHLAQKESQTTVWFQESS</sequence>
<feature type="compositionally biased region" description="Basic and acidic residues" evidence="1">
    <location>
        <begin position="183"/>
        <end position="192"/>
    </location>
</feature>
<evidence type="ECO:0000256" key="1">
    <source>
        <dbReference type="SAM" id="MobiDB-lite"/>
    </source>
</evidence>
<gene>
    <name evidence="2" type="ORF">EJ03DRAFT_112940</name>
</gene>
<organism evidence="2 3">
    <name type="scientific">Teratosphaeria nubilosa</name>
    <dbReference type="NCBI Taxonomy" id="161662"/>
    <lineage>
        <taxon>Eukaryota</taxon>
        <taxon>Fungi</taxon>
        <taxon>Dikarya</taxon>
        <taxon>Ascomycota</taxon>
        <taxon>Pezizomycotina</taxon>
        <taxon>Dothideomycetes</taxon>
        <taxon>Dothideomycetidae</taxon>
        <taxon>Mycosphaerellales</taxon>
        <taxon>Teratosphaeriaceae</taxon>
        <taxon>Teratosphaeria</taxon>
    </lineage>
</organism>
<feature type="region of interest" description="Disordered" evidence="1">
    <location>
        <begin position="155"/>
        <end position="205"/>
    </location>
</feature>
<accession>A0A6G1L8W0</accession>
<dbReference type="AlphaFoldDB" id="A0A6G1L8W0"/>
<feature type="compositionally biased region" description="Low complexity" evidence="1">
    <location>
        <begin position="163"/>
        <end position="173"/>
    </location>
</feature>
<protein>
    <submittedName>
        <fullName evidence="2">Uncharacterized protein</fullName>
    </submittedName>
</protein>
<proteinExistence type="predicted"/>
<dbReference type="Proteomes" id="UP000799436">
    <property type="component" value="Unassembled WGS sequence"/>
</dbReference>
<name>A0A6G1L8W0_9PEZI</name>
<feature type="compositionally biased region" description="Basic and acidic residues" evidence="1">
    <location>
        <begin position="100"/>
        <end position="117"/>
    </location>
</feature>
<feature type="compositionally biased region" description="Polar residues" evidence="1">
    <location>
        <begin position="193"/>
        <end position="205"/>
    </location>
</feature>